<keyword evidence="3 9" id="KW-0812">Transmembrane</keyword>
<evidence type="ECO:0000313" key="14">
    <source>
        <dbReference type="Proteomes" id="UP000492821"/>
    </source>
</evidence>
<feature type="transmembrane region" description="Helical" evidence="11">
    <location>
        <begin position="190"/>
        <end position="213"/>
    </location>
</feature>
<accession>A0A7E4VMG7</accession>
<dbReference type="GO" id="GO:0098719">
    <property type="term" value="P:sodium ion import across plasma membrane"/>
    <property type="evidence" value="ECO:0007669"/>
    <property type="project" value="TreeGrafter"/>
</dbReference>
<sequence length="768" mass="86275">MPGPLPWIWLSLLVFMTSGSLALPIESTGNLTEAQPTTPAFPTMAPVVTVTTSSGKIVCDSSEMLDYTNASPPRMLVLGLVALLIVIKTLAKTFPGFTTVFPESSLFVAFGIISGVPIAAFFPSAFNQEHFFDILLPMIVLEASYFMSNSDLMKNLTKILTFAVIGTIMNLIMIGGGLEFLKGYFDFEISMMHLLVYATILSAVDPVAVICVFEDMGVNEQLYINVFGESLLNDGVAVVCYRLFAQFAIEQREISFEMAGIAILDFFRSAIGGTIIGLIGAVVTSLATKFTYRKNIVQPIYCIFVPYGVYLLCENFHFSGIISIMICVIFMKPYTNVNLTAESKSLVNFLMKSISSCCHVFSAESYIFMFLGISVYQVISNTDITFCIANVVLCIVARFISVFFLSFFLNMIDKEKLSIVDQFVMAYGGLRGAVCFGLVMALDSVQFPCKQYFASASIVVIVFTIFMQGVSIKYIVKLMKVKLSNKNNEQTRLEIFNREILARTMDGVASITGRSFWDHFTHKLHDFHERTLTRIFCVHEDHKVPNRSAIKITVRHEEIEKNEAFENFRKFGSFATLPTGDLSQNDIVMRKSQSMCQPISPFVCGPRIPESVLEEIEPPPTLDTRTSRIPRNVSDRRLLTAIFEEQKTIHKPYSRYFTEDEPEPDRQTLFQLFKNQQPTNQDAYNTIPNPNFVVPQPRRPSDLKKRATFFMGDLEDHHKNGDSDKKETTGTTTFKMGRFQVAKQSPSASTTEETSTLLNKIEEETKNL</sequence>
<evidence type="ECO:0000256" key="12">
    <source>
        <dbReference type="SAM" id="SignalP"/>
    </source>
</evidence>
<comment type="subcellular location">
    <subcellularLocation>
        <location evidence="1">Membrane</location>
        <topology evidence="1">Multi-pass membrane protein</topology>
    </subcellularLocation>
</comment>
<dbReference type="InterPro" id="IPR018422">
    <property type="entry name" value="Cation/H_exchanger_CPA1"/>
</dbReference>
<feature type="compositionally biased region" description="Basic and acidic residues" evidence="10">
    <location>
        <begin position="714"/>
        <end position="728"/>
    </location>
</feature>
<evidence type="ECO:0000256" key="4">
    <source>
        <dbReference type="ARBA" id="ARBA00022989"/>
    </source>
</evidence>
<evidence type="ECO:0000256" key="10">
    <source>
        <dbReference type="SAM" id="MobiDB-lite"/>
    </source>
</evidence>
<evidence type="ECO:0000313" key="15">
    <source>
        <dbReference type="WBParaSite" id="Pan_g22746.t2"/>
    </source>
</evidence>
<feature type="compositionally biased region" description="Low complexity" evidence="10">
    <location>
        <begin position="749"/>
        <end position="758"/>
    </location>
</feature>
<evidence type="ECO:0000256" key="2">
    <source>
        <dbReference type="ARBA" id="ARBA00022448"/>
    </source>
</evidence>
<keyword evidence="7 11" id="KW-0472">Membrane</keyword>
<keyword evidence="4 11" id="KW-1133">Transmembrane helix</keyword>
<feature type="transmembrane region" description="Helical" evidence="11">
    <location>
        <begin position="106"/>
        <end position="124"/>
    </location>
</feature>
<feature type="transmembrane region" description="Helical" evidence="11">
    <location>
        <begin position="454"/>
        <end position="476"/>
    </location>
</feature>
<dbReference type="NCBIfam" id="TIGR00840">
    <property type="entry name" value="b_cpa1"/>
    <property type="match status" value="1"/>
</dbReference>
<keyword evidence="2 9" id="KW-0813">Transport</keyword>
<dbReference type="Proteomes" id="UP000492821">
    <property type="component" value="Unassembled WGS sequence"/>
</dbReference>
<feature type="transmembrane region" description="Helical" evidence="11">
    <location>
        <begin position="350"/>
        <end position="376"/>
    </location>
</feature>
<feature type="transmembrane region" description="Helical" evidence="11">
    <location>
        <begin position="266"/>
        <end position="287"/>
    </location>
</feature>
<keyword evidence="6 9" id="KW-0406">Ion transport</keyword>
<feature type="transmembrane region" description="Helical" evidence="11">
    <location>
        <begin position="307"/>
        <end position="330"/>
    </location>
</feature>
<protein>
    <recommendedName>
        <fullName evidence="9">Sodium/hydrogen exchanger</fullName>
    </recommendedName>
</protein>
<dbReference type="PRINTS" id="PR01084">
    <property type="entry name" value="NAHEXCHNGR"/>
</dbReference>
<keyword evidence="9" id="KW-0050">Antiport</keyword>
<evidence type="ECO:0000256" key="11">
    <source>
        <dbReference type="SAM" id="Phobius"/>
    </source>
</evidence>
<name>A0A7E4VMG7_PANRE</name>
<keyword evidence="8 9" id="KW-0739">Sodium transport</keyword>
<reference evidence="14" key="1">
    <citation type="journal article" date="2013" name="Genetics">
        <title>The draft genome and transcriptome of Panagrellus redivivus are shaped by the harsh demands of a free-living lifestyle.</title>
        <authorList>
            <person name="Srinivasan J."/>
            <person name="Dillman A.R."/>
            <person name="Macchietto M.G."/>
            <person name="Heikkinen L."/>
            <person name="Lakso M."/>
            <person name="Fracchia K.M."/>
            <person name="Antoshechkin I."/>
            <person name="Mortazavi A."/>
            <person name="Wong G."/>
            <person name="Sternberg P.W."/>
        </authorList>
    </citation>
    <scope>NUCLEOTIDE SEQUENCE [LARGE SCALE GENOMIC DNA]</scope>
    <source>
        <strain evidence="14">MT8872</strain>
    </source>
</reference>
<keyword evidence="14" id="KW-1185">Reference proteome</keyword>
<dbReference type="InterPro" id="IPR006153">
    <property type="entry name" value="Cation/H_exchanger_TM"/>
</dbReference>
<feature type="transmembrane region" description="Helical" evidence="11">
    <location>
        <begin position="388"/>
        <end position="412"/>
    </location>
</feature>
<evidence type="ECO:0000256" key="1">
    <source>
        <dbReference type="ARBA" id="ARBA00004141"/>
    </source>
</evidence>
<proteinExistence type="inferred from homology"/>
<dbReference type="GO" id="GO:0051453">
    <property type="term" value="P:regulation of intracellular pH"/>
    <property type="evidence" value="ECO:0007669"/>
    <property type="project" value="TreeGrafter"/>
</dbReference>
<evidence type="ECO:0000256" key="9">
    <source>
        <dbReference type="RuleBase" id="RU003722"/>
    </source>
</evidence>
<feature type="chain" id="PRO_5028950438" description="Sodium/hydrogen exchanger" evidence="12">
    <location>
        <begin position="23"/>
        <end position="768"/>
    </location>
</feature>
<dbReference type="InterPro" id="IPR004709">
    <property type="entry name" value="NaH_exchanger"/>
</dbReference>
<feature type="domain" description="Cation/H+ exchanger transmembrane" evidence="13">
    <location>
        <begin position="85"/>
        <end position="477"/>
    </location>
</feature>
<dbReference type="PANTHER" id="PTHR10110">
    <property type="entry name" value="SODIUM/HYDROGEN EXCHANGER"/>
    <property type="match status" value="1"/>
</dbReference>
<evidence type="ECO:0000256" key="7">
    <source>
        <dbReference type="ARBA" id="ARBA00023136"/>
    </source>
</evidence>
<keyword evidence="12" id="KW-0732">Signal</keyword>
<feature type="transmembrane region" description="Helical" evidence="11">
    <location>
        <begin position="159"/>
        <end position="178"/>
    </location>
</feature>
<dbReference type="WBParaSite" id="Pan_g22746.t2">
    <property type="protein sequence ID" value="Pan_g22746.t2"/>
    <property type="gene ID" value="Pan_g22746"/>
</dbReference>
<dbReference type="AlphaFoldDB" id="A0A7E4VMG7"/>
<feature type="transmembrane region" description="Helical" evidence="11">
    <location>
        <begin position="75"/>
        <end position="94"/>
    </location>
</feature>
<dbReference type="Pfam" id="PF00999">
    <property type="entry name" value="Na_H_Exchanger"/>
    <property type="match status" value="1"/>
</dbReference>
<evidence type="ECO:0000259" key="13">
    <source>
        <dbReference type="Pfam" id="PF00999"/>
    </source>
</evidence>
<evidence type="ECO:0000256" key="8">
    <source>
        <dbReference type="ARBA" id="ARBA00023201"/>
    </source>
</evidence>
<dbReference type="GO" id="GO:0005886">
    <property type="term" value="C:plasma membrane"/>
    <property type="evidence" value="ECO:0007669"/>
    <property type="project" value="TreeGrafter"/>
</dbReference>
<keyword evidence="5" id="KW-0915">Sodium</keyword>
<feature type="signal peptide" evidence="12">
    <location>
        <begin position="1"/>
        <end position="22"/>
    </location>
</feature>
<evidence type="ECO:0000256" key="3">
    <source>
        <dbReference type="ARBA" id="ARBA00022692"/>
    </source>
</evidence>
<evidence type="ECO:0000256" key="6">
    <source>
        <dbReference type="ARBA" id="ARBA00023065"/>
    </source>
</evidence>
<feature type="transmembrane region" description="Helical" evidence="11">
    <location>
        <begin position="424"/>
        <end position="442"/>
    </location>
</feature>
<comment type="similarity">
    <text evidence="9">Belongs to the monovalent cation:proton antiporter 1 (CPA1) transporter (TC 2.A.36) family.</text>
</comment>
<dbReference type="Gene3D" id="6.10.140.1330">
    <property type="match status" value="1"/>
</dbReference>
<dbReference type="PANTHER" id="PTHR10110:SF125">
    <property type="entry name" value="SODIUM_HYDROGEN EXCHANGER"/>
    <property type="match status" value="1"/>
</dbReference>
<evidence type="ECO:0000256" key="5">
    <source>
        <dbReference type="ARBA" id="ARBA00023053"/>
    </source>
</evidence>
<dbReference type="GO" id="GO:0015386">
    <property type="term" value="F:potassium:proton antiporter activity"/>
    <property type="evidence" value="ECO:0007669"/>
    <property type="project" value="TreeGrafter"/>
</dbReference>
<reference evidence="15" key="2">
    <citation type="submission" date="2020-10" db="UniProtKB">
        <authorList>
            <consortium name="WormBaseParasite"/>
        </authorList>
    </citation>
    <scope>IDENTIFICATION</scope>
</reference>
<feature type="region of interest" description="Disordered" evidence="10">
    <location>
        <begin position="714"/>
        <end position="768"/>
    </location>
</feature>
<dbReference type="GO" id="GO:0015385">
    <property type="term" value="F:sodium:proton antiporter activity"/>
    <property type="evidence" value="ECO:0007669"/>
    <property type="project" value="InterPro"/>
</dbReference>
<organism evidence="14 15">
    <name type="scientific">Panagrellus redivivus</name>
    <name type="common">Microworm</name>
    <dbReference type="NCBI Taxonomy" id="6233"/>
    <lineage>
        <taxon>Eukaryota</taxon>
        <taxon>Metazoa</taxon>
        <taxon>Ecdysozoa</taxon>
        <taxon>Nematoda</taxon>
        <taxon>Chromadorea</taxon>
        <taxon>Rhabditida</taxon>
        <taxon>Tylenchina</taxon>
        <taxon>Panagrolaimomorpha</taxon>
        <taxon>Panagrolaimoidea</taxon>
        <taxon>Panagrolaimidae</taxon>
        <taxon>Panagrellus</taxon>
    </lineage>
</organism>